<dbReference type="Proteomes" id="UP000254519">
    <property type="component" value="Unassembled WGS sequence"/>
</dbReference>
<accession>A0A380BQ64</accession>
<organism evidence="1 2">
    <name type="scientific">Sporosarcina pasteurii</name>
    <name type="common">Bacillus pasteurii</name>
    <dbReference type="NCBI Taxonomy" id="1474"/>
    <lineage>
        <taxon>Bacteria</taxon>
        <taxon>Bacillati</taxon>
        <taxon>Bacillota</taxon>
        <taxon>Bacilli</taxon>
        <taxon>Bacillales</taxon>
        <taxon>Caryophanaceae</taxon>
        <taxon>Sporosarcina</taxon>
    </lineage>
</organism>
<evidence type="ECO:0000313" key="1">
    <source>
        <dbReference type="EMBL" id="SUJ04150.1"/>
    </source>
</evidence>
<reference evidence="1 2" key="1">
    <citation type="submission" date="2018-06" db="EMBL/GenBank/DDBJ databases">
        <authorList>
            <consortium name="Pathogen Informatics"/>
            <person name="Doyle S."/>
        </authorList>
    </citation>
    <scope>NUCLEOTIDE SEQUENCE [LARGE SCALE GENOMIC DNA]</scope>
    <source>
        <strain evidence="2">ATCC 11859 / DSM 33 / NCIB 8841 / NCTC 4822</strain>
    </source>
</reference>
<dbReference type="AlphaFoldDB" id="A0A380BQ64"/>
<sequence>MDFVQFLNEVKMSSDREVQSIASSYGVDFSISEIKALRPLLDDISIHWIFTGIPDSFVYKVQQAIGTSKTDDLLKMYQNATRR</sequence>
<proteinExistence type="predicted"/>
<name>A0A380BQ64_SPOPA</name>
<evidence type="ECO:0000313" key="2">
    <source>
        <dbReference type="Proteomes" id="UP000254519"/>
    </source>
</evidence>
<keyword evidence="2" id="KW-1185">Reference proteome</keyword>
<gene>
    <name evidence="1" type="ORF">NCTC4822_01527</name>
</gene>
<evidence type="ECO:0008006" key="3">
    <source>
        <dbReference type="Google" id="ProtNLM"/>
    </source>
</evidence>
<dbReference type="RefSeq" id="WP_174904613.1">
    <property type="nucleotide sequence ID" value="NZ_CP038012.1"/>
</dbReference>
<dbReference type="EMBL" id="UGYZ01000002">
    <property type="protein sequence ID" value="SUJ04150.1"/>
    <property type="molecule type" value="Genomic_DNA"/>
</dbReference>
<protein>
    <recommendedName>
        <fullName evidence="3">Nif11 domain-containing protein</fullName>
    </recommendedName>
</protein>